<dbReference type="InterPro" id="IPR019261">
    <property type="entry name" value="PARG_cat_microbial"/>
</dbReference>
<gene>
    <name evidence="2" type="ORF">GCM10008956_36070</name>
</gene>
<organism evidence="2 3">
    <name type="scientific">Deinococcus arenae</name>
    <dbReference type="NCBI Taxonomy" id="1452751"/>
    <lineage>
        <taxon>Bacteria</taxon>
        <taxon>Thermotogati</taxon>
        <taxon>Deinococcota</taxon>
        <taxon>Deinococci</taxon>
        <taxon>Deinococcales</taxon>
        <taxon>Deinococcaceae</taxon>
        <taxon>Deinococcus</taxon>
    </lineage>
</organism>
<sequence length="47" mass="5634">MLRERPYTTLERGPAFYDLHRAQQGRLFTDHLMFAQDVPVWRDDRGA</sequence>
<comment type="caution">
    <text evidence="2">The sequence shown here is derived from an EMBL/GenBank/DDBJ whole genome shotgun (WGS) entry which is preliminary data.</text>
</comment>
<evidence type="ECO:0000313" key="2">
    <source>
        <dbReference type="EMBL" id="GGM57167.1"/>
    </source>
</evidence>
<evidence type="ECO:0000313" key="3">
    <source>
        <dbReference type="Proteomes" id="UP000600547"/>
    </source>
</evidence>
<reference evidence="3" key="1">
    <citation type="journal article" date="2019" name="Int. J. Syst. Evol. Microbiol.">
        <title>The Global Catalogue of Microorganisms (GCM) 10K type strain sequencing project: providing services to taxonomists for standard genome sequencing and annotation.</title>
        <authorList>
            <consortium name="The Broad Institute Genomics Platform"/>
            <consortium name="The Broad Institute Genome Sequencing Center for Infectious Disease"/>
            <person name="Wu L."/>
            <person name="Ma J."/>
        </authorList>
    </citation>
    <scope>NUCLEOTIDE SEQUENCE [LARGE SCALE GENOMIC DNA]</scope>
    <source>
        <strain evidence="3">JCM 31047</strain>
    </source>
</reference>
<dbReference type="Pfam" id="PF10021">
    <property type="entry name" value="PARG_cat_microb"/>
    <property type="match status" value="1"/>
</dbReference>
<accession>A0A8H9LAE5</accession>
<name>A0A8H9LAE5_9DEIO</name>
<dbReference type="EMBL" id="BMQG01000021">
    <property type="protein sequence ID" value="GGM57167.1"/>
    <property type="molecule type" value="Genomic_DNA"/>
</dbReference>
<keyword evidence="3" id="KW-1185">Reference proteome</keyword>
<dbReference type="Proteomes" id="UP000600547">
    <property type="component" value="Unassembled WGS sequence"/>
</dbReference>
<dbReference type="AlphaFoldDB" id="A0A8H9LAE5"/>
<protein>
    <recommendedName>
        <fullName evidence="1">Microbial-type PARG catalytic domain-containing protein</fullName>
    </recommendedName>
</protein>
<evidence type="ECO:0000259" key="1">
    <source>
        <dbReference type="Pfam" id="PF10021"/>
    </source>
</evidence>
<feature type="domain" description="Microbial-type PARG catalytic" evidence="1">
    <location>
        <begin position="7"/>
        <end position="43"/>
    </location>
</feature>
<proteinExistence type="predicted"/>